<evidence type="ECO:0000313" key="2">
    <source>
        <dbReference type="Proteomes" id="UP000323653"/>
    </source>
</evidence>
<sequence>MSKNCLDCGKPIMGRIDKKFCDDQCRSNHNNKNKNKNNSFIKTVNAILLRNKKILEKLNPEGKTKTTLEKLQKAGFNFSYHTHQFTTQKGSVYTFCYDYGYLPLENHWFLLVRKVE</sequence>
<keyword evidence="2" id="KW-1185">Reference proteome</keyword>
<dbReference type="RefSeq" id="WP_149075786.1">
    <property type="nucleotide sequence ID" value="NZ_CP043329.1"/>
</dbReference>
<proteinExistence type="predicted"/>
<dbReference type="Proteomes" id="UP000323653">
    <property type="component" value="Chromosome"/>
</dbReference>
<evidence type="ECO:0000313" key="1">
    <source>
        <dbReference type="EMBL" id="QEK53162.1"/>
    </source>
</evidence>
<name>A0A5C0VMK6_9SPHI</name>
<accession>A0A5C0VMK6</accession>
<protein>
    <submittedName>
        <fullName evidence="1">DUF2116 family Zn-ribbon domain-containing protein</fullName>
    </submittedName>
</protein>
<dbReference type="KEGG" id="pej:FYC62_16845"/>
<organism evidence="1 2">
    <name type="scientific">Pedobacter aquae</name>
    <dbReference type="NCBI Taxonomy" id="2605747"/>
    <lineage>
        <taxon>Bacteria</taxon>
        <taxon>Pseudomonadati</taxon>
        <taxon>Bacteroidota</taxon>
        <taxon>Sphingobacteriia</taxon>
        <taxon>Sphingobacteriales</taxon>
        <taxon>Sphingobacteriaceae</taxon>
        <taxon>Pedobacter</taxon>
    </lineage>
</organism>
<dbReference type="AlphaFoldDB" id="A0A5C0VMK6"/>
<gene>
    <name evidence="1" type="ORF">FYC62_16845</name>
</gene>
<dbReference type="EMBL" id="CP043329">
    <property type="protein sequence ID" value="QEK53162.1"/>
    <property type="molecule type" value="Genomic_DNA"/>
</dbReference>
<reference evidence="1 2" key="1">
    <citation type="submission" date="2019-08" db="EMBL/GenBank/DDBJ databases">
        <title>Pedobacter sp. nov., isolated from Han river, South Korea.</title>
        <authorList>
            <person name="Lee D.-H."/>
            <person name="Kim Y.-S."/>
            <person name="Hwang E.-M."/>
            <person name="Le Tran T.C."/>
            <person name="Cha C.-J."/>
        </authorList>
    </citation>
    <scope>NUCLEOTIDE SEQUENCE [LARGE SCALE GENOMIC DNA]</scope>
    <source>
        <strain evidence="1 2">CJ43</strain>
    </source>
</reference>